<name>A0A167JFV6_9FLAO</name>
<feature type="domain" description="Tetrapyrrole biosynthesis uroporphyrinogen III synthase" evidence="1">
    <location>
        <begin position="46"/>
        <end position="208"/>
    </location>
</feature>
<dbReference type="PANTHER" id="PTHR12390:SF0">
    <property type="entry name" value="UROPORPHYRINOGEN-III SYNTHASE"/>
    <property type="match status" value="1"/>
</dbReference>
<dbReference type="EMBL" id="LRXL01000026">
    <property type="protein sequence ID" value="OAB80632.1"/>
    <property type="molecule type" value="Genomic_DNA"/>
</dbReference>
<evidence type="ECO:0000313" key="2">
    <source>
        <dbReference type="EMBL" id="OAB80632.1"/>
    </source>
</evidence>
<keyword evidence="3" id="KW-1185">Reference proteome</keyword>
<evidence type="ECO:0000313" key="3">
    <source>
        <dbReference type="Proteomes" id="UP000077013"/>
    </source>
</evidence>
<dbReference type="InterPro" id="IPR039793">
    <property type="entry name" value="UROS/Hem4"/>
</dbReference>
<dbReference type="InterPro" id="IPR036108">
    <property type="entry name" value="4pyrrol_syn_uPrphyn_synt_sf"/>
</dbReference>
<dbReference type="GO" id="GO:0005829">
    <property type="term" value="C:cytosol"/>
    <property type="evidence" value="ECO:0007669"/>
    <property type="project" value="TreeGrafter"/>
</dbReference>
<protein>
    <submittedName>
        <fullName evidence="2">Uroporphyrinogen-III synthase</fullName>
    </submittedName>
</protein>
<dbReference type="OrthoDB" id="1523900at2"/>
<dbReference type="Pfam" id="PF02602">
    <property type="entry name" value="HEM4"/>
    <property type="match status" value="1"/>
</dbReference>
<dbReference type="STRING" id="1763537.ULVI_05335"/>
<dbReference type="GO" id="GO:0006780">
    <property type="term" value="P:uroporphyrinogen III biosynthetic process"/>
    <property type="evidence" value="ECO:0007669"/>
    <property type="project" value="InterPro"/>
</dbReference>
<sequence length="217" mass="24166">MRGLSILSTKKLLLNQKELLLNARVSLVEYDAISIEYLDFEAPSVIENAIFTSQNGVRAVENLGLKIENCFCVGKKTKALLETKGQNVIKTSEYGAELAAYIVKNYKKESFYQFCGTIRREEIPSELNKANIPLTEITTYQTVLKPKKFERIFDAVLFFSPSGVQSFLLENDSTNSPVICIGTTTASEAKKYFKNVVIANATTVESVIAKAIKTIKN</sequence>
<proteinExistence type="predicted"/>
<dbReference type="InterPro" id="IPR003754">
    <property type="entry name" value="4pyrrol_synth_uPrphyn_synth"/>
</dbReference>
<dbReference type="Gene3D" id="3.40.50.10090">
    <property type="match status" value="2"/>
</dbReference>
<accession>A0A167JFV6</accession>
<comment type="caution">
    <text evidence="2">The sequence shown here is derived from an EMBL/GenBank/DDBJ whole genome shotgun (WGS) entry which is preliminary data.</text>
</comment>
<dbReference type="CDD" id="cd06578">
    <property type="entry name" value="HemD"/>
    <property type="match status" value="1"/>
</dbReference>
<dbReference type="GO" id="GO:0004852">
    <property type="term" value="F:uroporphyrinogen-III synthase activity"/>
    <property type="evidence" value="ECO:0007669"/>
    <property type="project" value="InterPro"/>
</dbReference>
<evidence type="ECO:0000259" key="1">
    <source>
        <dbReference type="Pfam" id="PF02602"/>
    </source>
</evidence>
<dbReference type="SUPFAM" id="SSF69618">
    <property type="entry name" value="HemD-like"/>
    <property type="match status" value="1"/>
</dbReference>
<dbReference type="PANTHER" id="PTHR12390">
    <property type="entry name" value="UROPORPHYRINOGEN III SYNTHASE"/>
    <property type="match status" value="1"/>
</dbReference>
<reference evidence="2 3" key="1">
    <citation type="submission" date="2016-02" db="EMBL/GenBank/DDBJ databases">
        <title>Ulvibacter sp. LPB0005, isolated from Thais luteostoma.</title>
        <authorList>
            <person name="Shin S.-K."/>
            <person name="Yi H."/>
        </authorList>
    </citation>
    <scope>NUCLEOTIDE SEQUENCE [LARGE SCALE GENOMIC DNA]</scope>
    <source>
        <strain evidence="2 3">LPB0005</strain>
    </source>
</reference>
<organism evidence="2 3">
    <name type="scientific">Cochleicola gelatinilyticus</name>
    <dbReference type="NCBI Taxonomy" id="1763537"/>
    <lineage>
        <taxon>Bacteria</taxon>
        <taxon>Pseudomonadati</taxon>
        <taxon>Bacteroidota</taxon>
        <taxon>Flavobacteriia</taxon>
        <taxon>Flavobacteriales</taxon>
        <taxon>Flavobacteriaceae</taxon>
        <taxon>Cochleicola</taxon>
    </lineage>
</organism>
<dbReference type="AlphaFoldDB" id="A0A167JFV6"/>
<dbReference type="Proteomes" id="UP000077013">
    <property type="component" value="Unassembled WGS sequence"/>
</dbReference>
<gene>
    <name evidence="2" type="ORF">ULVI_05335</name>
</gene>